<dbReference type="Pfam" id="PF13440">
    <property type="entry name" value="Polysacc_synt_3"/>
    <property type="match status" value="1"/>
</dbReference>
<keyword evidence="5 7" id="KW-1133">Transmembrane helix</keyword>
<evidence type="ECO:0000256" key="6">
    <source>
        <dbReference type="ARBA" id="ARBA00023136"/>
    </source>
</evidence>
<feature type="transmembrane region" description="Helical" evidence="7">
    <location>
        <begin position="144"/>
        <end position="163"/>
    </location>
</feature>
<dbReference type="EMBL" id="JAVDRL010000004">
    <property type="protein sequence ID" value="MDR6530806.1"/>
    <property type="molecule type" value="Genomic_DNA"/>
</dbReference>
<feature type="transmembrane region" description="Helical" evidence="7">
    <location>
        <begin position="290"/>
        <end position="310"/>
    </location>
</feature>
<reference evidence="8 9" key="1">
    <citation type="submission" date="2023-07" db="EMBL/GenBank/DDBJ databases">
        <title>Sorghum-associated microbial communities from plants grown in Nebraska, USA.</title>
        <authorList>
            <person name="Schachtman D."/>
        </authorList>
    </citation>
    <scope>NUCLEOTIDE SEQUENCE [LARGE SCALE GENOMIC DNA]</scope>
    <source>
        <strain evidence="8 9">DS2154</strain>
    </source>
</reference>
<sequence length="481" mass="51033">MSIRRNLIWSAGAQILFFGLQFGTQIVVTRLLSPYEVGVYAVALSTNGLLATLQTFSLLSLLVREPELDGALVDTVFTINAALNTLLALLVYVASFVAARVYAEPGVGSVMALIAVAPLVSIFELRPSGLLQRELQFSKIAMASAGKAAVASGVTILGVLAGHSYMSMAWGNLAGAITAVAIVNAFGFRHFALRLSLARWRTVMTFGLRMVAIGGVNTLSTRLGELILGRILGLSALGLFSRAASLHSVIWDNIHTVFTKVVFADLAEQQRKAGSLRDAYLGILANMTALLWPAFAGIAVLSGPLVHLLYGPKWTGAAPLLSMLALAGVLLTCVTMTWEVFVIRDETKLQVKIEYRRAALSLAYFTGGAVFGGLLGAAVARLADAATAILMYRPPLARLTETTTADVVPIYGRSFLLALAAVAPAGALMLAVHGDPAVPLWQVAAAVALGVVLWAVTLVLCRHPLMEEGRRLTARLARSRA</sequence>
<dbReference type="InterPro" id="IPR050833">
    <property type="entry name" value="Poly_Biosynth_Transport"/>
</dbReference>
<evidence type="ECO:0000313" key="9">
    <source>
        <dbReference type="Proteomes" id="UP001262754"/>
    </source>
</evidence>
<evidence type="ECO:0000256" key="7">
    <source>
        <dbReference type="SAM" id="Phobius"/>
    </source>
</evidence>
<evidence type="ECO:0000256" key="5">
    <source>
        <dbReference type="ARBA" id="ARBA00022989"/>
    </source>
</evidence>
<feature type="transmembrane region" description="Helical" evidence="7">
    <location>
        <begin position="75"/>
        <end position="99"/>
    </location>
</feature>
<keyword evidence="3" id="KW-1003">Cell membrane</keyword>
<feature type="transmembrane region" description="Helical" evidence="7">
    <location>
        <begin position="440"/>
        <end position="461"/>
    </location>
</feature>
<keyword evidence="6 7" id="KW-0472">Membrane</keyword>
<dbReference type="PANTHER" id="PTHR30250">
    <property type="entry name" value="PST FAMILY PREDICTED COLANIC ACID TRANSPORTER"/>
    <property type="match status" value="1"/>
</dbReference>
<feature type="transmembrane region" description="Helical" evidence="7">
    <location>
        <begin position="105"/>
        <end position="123"/>
    </location>
</feature>
<dbReference type="Proteomes" id="UP001262754">
    <property type="component" value="Unassembled WGS sequence"/>
</dbReference>
<comment type="caution">
    <text evidence="8">The sequence shown here is derived from an EMBL/GenBank/DDBJ whole genome shotgun (WGS) entry which is preliminary data.</text>
</comment>
<proteinExistence type="inferred from homology"/>
<organism evidence="8 9">
    <name type="scientific">Caulobacter rhizosphaerae</name>
    <dbReference type="NCBI Taxonomy" id="2010972"/>
    <lineage>
        <taxon>Bacteria</taxon>
        <taxon>Pseudomonadati</taxon>
        <taxon>Pseudomonadota</taxon>
        <taxon>Alphaproteobacteria</taxon>
        <taxon>Caulobacterales</taxon>
        <taxon>Caulobacteraceae</taxon>
        <taxon>Caulobacter</taxon>
    </lineage>
</organism>
<feature type="transmembrane region" description="Helical" evidence="7">
    <location>
        <begin position="169"/>
        <end position="188"/>
    </location>
</feature>
<evidence type="ECO:0000256" key="4">
    <source>
        <dbReference type="ARBA" id="ARBA00022692"/>
    </source>
</evidence>
<evidence type="ECO:0000256" key="2">
    <source>
        <dbReference type="ARBA" id="ARBA00007430"/>
    </source>
</evidence>
<name>A0ABU1MYP5_9CAUL</name>
<accession>A0ABU1MYP5</accession>
<gene>
    <name evidence="8" type="ORF">J2800_001545</name>
</gene>
<feature type="transmembrane region" description="Helical" evidence="7">
    <location>
        <begin position="200"/>
        <end position="220"/>
    </location>
</feature>
<evidence type="ECO:0000313" key="8">
    <source>
        <dbReference type="EMBL" id="MDR6530806.1"/>
    </source>
</evidence>
<protein>
    <submittedName>
        <fullName evidence="8">O-antigen/teichoic acid export membrane protein</fullName>
    </submittedName>
</protein>
<dbReference type="RefSeq" id="WP_310030521.1">
    <property type="nucleotide sequence ID" value="NZ_JAVDRL010000004.1"/>
</dbReference>
<dbReference type="PANTHER" id="PTHR30250:SF10">
    <property type="entry name" value="LIPOPOLYSACCHARIDE BIOSYNTHESIS PROTEIN WZXC"/>
    <property type="match status" value="1"/>
</dbReference>
<evidence type="ECO:0000256" key="1">
    <source>
        <dbReference type="ARBA" id="ARBA00004651"/>
    </source>
</evidence>
<comment type="subcellular location">
    <subcellularLocation>
        <location evidence="1">Cell membrane</location>
        <topology evidence="1">Multi-pass membrane protein</topology>
    </subcellularLocation>
</comment>
<feature type="transmembrane region" description="Helical" evidence="7">
    <location>
        <begin position="317"/>
        <end position="338"/>
    </location>
</feature>
<comment type="similarity">
    <text evidence="2">Belongs to the polysaccharide synthase family.</text>
</comment>
<keyword evidence="9" id="KW-1185">Reference proteome</keyword>
<evidence type="ECO:0000256" key="3">
    <source>
        <dbReference type="ARBA" id="ARBA00022475"/>
    </source>
</evidence>
<keyword evidence="4 7" id="KW-0812">Transmembrane</keyword>
<feature type="transmembrane region" description="Helical" evidence="7">
    <location>
        <begin position="358"/>
        <end position="383"/>
    </location>
</feature>